<feature type="domain" description="Transcription factor CBF/NF-Y/archaeal histone" evidence="4">
    <location>
        <begin position="19"/>
        <end position="84"/>
    </location>
</feature>
<dbReference type="SUPFAM" id="SSF47113">
    <property type="entry name" value="Histone-fold"/>
    <property type="match status" value="1"/>
</dbReference>
<dbReference type="PANTHER" id="PTHR10252">
    <property type="entry name" value="HISTONE-LIKE TRANSCRIPTION FACTOR CCAAT-RELATED"/>
    <property type="match status" value="1"/>
</dbReference>
<dbReference type="HOGENOM" id="CLU_045277_7_3_1"/>
<protein>
    <submittedName>
        <fullName evidence="5">Putative histone-like transcription factor and archaeal histone family protein</fullName>
    </submittedName>
</protein>
<name>R8BDN7_PHAM7</name>
<dbReference type="AlphaFoldDB" id="R8BDN7"/>
<organism evidence="5 6">
    <name type="scientific">Phaeoacremonium minimum (strain UCR-PA7)</name>
    <name type="common">Esca disease fungus</name>
    <name type="synonym">Togninia minima</name>
    <dbReference type="NCBI Taxonomy" id="1286976"/>
    <lineage>
        <taxon>Eukaryota</taxon>
        <taxon>Fungi</taxon>
        <taxon>Dikarya</taxon>
        <taxon>Ascomycota</taxon>
        <taxon>Pezizomycotina</taxon>
        <taxon>Sordariomycetes</taxon>
        <taxon>Sordariomycetidae</taxon>
        <taxon>Togniniales</taxon>
        <taxon>Togniniaceae</taxon>
        <taxon>Phaeoacremonium</taxon>
    </lineage>
</organism>
<dbReference type="Pfam" id="PF00808">
    <property type="entry name" value="CBFD_NFYB_HMF"/>
    <property type="match status" value="1"/>
</dbReference>
<gene>
    <name evidence="5" type="ORF">UCRPA7_6886</name>
</gene>
<feature type="region of interest" description="Disordered" evidence="3">
    <location>
        <begin position="117"/>
        <end position="180"/>
    </location>
</feature>
<dbReference type="RefSeq" id="XP_007917612.1">
    <property type="nucleotide sequence ID" value="XM_007919421.1"/>
</dbReference>
<dbReference type="CDD" id="cd23645">
    <property type="entry name" value="HFD_Dpb3-like"/>
    <property type="match status" value="1"/>
</dbReference>
<dbReference type="PANTHER" id="PTHR10252:SF54">
    <property type="entry name" value="CHROMATIN ACCESSIBILITY COMPLEX PROTEIN 1"/>
    <property type="match status" value="1"/>
</dbReference>
<dbReference type="EMBL" id="KB933264">
    <property type="protein sequence ID" value="EON97416.1"/>
    <property type="molecule type" value="Genomic_DNA"/>
</dbReference>
<dbReference type="KEGG" id="tmn:UCRPA7_6886"/>
<comment type="subcellular location">
    <subcellularLocation>
        <location evidence="1">Nucleus</location>
    </subcellularLocation>
</comment>
<keyword evidence="6" id="KW-1185">Reference proteome</keyword>
<evidence type="ECO:0000256" key="3">
    <source>
        <dbReference type="SAM" id="MobiDB-lite"/>
    </source>
</evidence>
<dbReference type="InterPro" id="IPR050568">
    <property type="entry name" value="Transcr_DNA_Rep_Reg"/>
</dbReference>
<dbReference type="GO" id="GO:0006261">
    <property type="term" value="P:DNA-templated DNA replication"/>
    <property type="evidence" value="ECO:0007669"/>
    <property type="project" value="TreeGrafter"/>
</dbReference>
<dbReference type="Proteomes" id="UP000014074">
    <property type="component" value="Unassembled WGS sequence"/>
</dbReference>
<proteinExistence type="predicted"/>
<keyword evidence="2" id="KW-0539">Nucleus</keyword>
<reference evidence="6" key="1">
    <citation type="journal article" date="2013" name="Genome Announc.">
        <title>Draft genome sequence of the ascomycete Phaeoacremonium aleophilum strain UCR-PA7, a causal agent of the esca disease complex in grapevines.</title>
        <authorList>
            <person name="Blanco-Ulate B."/>
            <person name="Rolshausen P."/>
            <person name="Cantu D."/>
        </authorList>
    </citation>
    <scope>NUCLEOTIDE SEQUENCE [LARGE SCALE GENOMIC DNA]</scope>
    <source>
        <strain evidence="6">UCR-PA7</strain>
    </source>
</reference>
<evidence type="ECO:0000313" key="5">
    <source>
        <dbReference type="EMBL" id="EON97416.1"/>
    </source>
</evidence>
<evidence type="ECO:0000259" key="4">
    <source>
        <dbReference type="Pfam" id="PF00808"/>
    </source>
</evidence>
<dbReference type="InterPro" id="IPR009072">
    <property type="entry name" value="Histone-fold"/>
</dbReference>
<dbReference type="InterPro" id="IPR003958">
    <property type="entry name" value="CBFA_NFYB_domain"/>
</dbReference>
<dbReference type="OrthoDB" id="636685at2759"/>
<dbReference type="GO" id="GO:0046982">
    <property type="term" value="F:protein heterodimerization activity"/>
    <property type="evidence" value="ECO:0007669"/>
    <property type="project" value="InterPro"/>
</dbReference>
<dbReference type="Gene3D" id="1.10.20.10">
    <property type="entry name" value="Histone, subunit A"/>
    <property type="match status" value="1"/>
</dbReference>
<accession>R8BDN7</accession>
<evidence type="ECO:0000313" key="6">
    <source>
        <dbReference type="Proteomes" id="UP000014074"/>
    </source>
</evidence>
<evidence type="ECO:0000256" key="2">
    <source>
        <dbReference type="ARBA" id="ARBA00023242"/>
    </source>
</evidence>
<dbReference type="GeneID" id="19327588"/>
<dbReference type="GO" id="GO:0008623">
    <property type="term" value="C:CHRAC"/>
    <property type="evidence" value="ECO:0007669"/>
    <property type="project" value="TreeGrafter"/>
</dbReference>
<dbReference type="eggNOG" id="KOG1657">
    <property type="taxonomic scope" value="Eukaryota"/>
</dbReference>
<sequence length="180" mass="19704">MPYNTTAIPPRREVTGQTQLPLSRVKKIIAVDPDVNICSNNAAFAITLATELFLQYLAEQGQNMAKLERKPRRNIQYKDLANAVHAQDNLEFLEDVIPKTAPYKAIKAQAAAARAQLNGEKQAENGQLPNGKKQKSIVNGNGNLNGFAPRVLSEEDPNAQLELEMRQAAQAHDGDVSMTG</sequence>
<evidence type="ECO:0000256" key="1">
    <source>
        <dbReference type="ARBA" id="ARBA00004123"/>
    </source>
</evidence>